<organism evidence="1">
    <name type="scientific">Rhizophora mucronata</name>
    <name type="common">Asiatic mangrove</name>
    <dbReference type="NCBI Taxonomy" id="61149"/>
    <lineage>
        <taxon>Eukaryota</taxon>
        <taxon>Viridiplantae</taxon>
        <taxon>Streptophyta</taxon>
        <taxon>Embryophyta</taxon>
        <taxon>Tracheophyta</taxon>
        <taxon>Spermatophyta</taxon>
        <taxon>Magnoliopsida</taxon>
        <taxon>eudicotyledons</taxon>
        <taxon>Gunneridae</taxon>
        <taxon>Pentapetalae</taxon>
        <taxon>rosids</taxon>
        <taxon>fabids</taxon>
        <taxon>Malpighiales</taxon>
        <taxon>Rhizophoraceae</taxon>
        <taxon>Rhizophora</taxon>
    </lineage>
</organism>
<accession>A0A2P2Q1V9</accession>
<name>A0A2P2Q1V9_RHIMU</name>
<reference evidence="1" key="1">
    <citation type="submission" date="2018-02" db="EMBL/GenBank/DDBJ databases">
        <title>Rhizophora mucronata_Transcriptome.</title>
        <authorList>
            <person name="Meera S.P."/>
            <person name="Sreeshan A."/>
            <person name="Augustine A."/>
        </authorList>
    </citation>
    <scope>NUCLEOTIDE SEQUENCE</scope>
    <source>
        <tissue evidence="1">Leaf</tissue>
    </source>
</reference>
<protein>
    <submittedName>
        <fullName evidence="1">Uncharacterized protein</fullName>
    </submittedName>
</protein>
<dbReference type="EMBL" id="GGEC01080500">
    <property type="protein sequence ID" value="MBX60984.1"/>
    <property type="molecule type" value="Transcribed_RNA"/>
</dbReference>
<evidence type="ECO:0000313" key="1">
    <source>
        <dbReference type="EMBL" id="MBX60984.1"/>
    </source>
</evidence>
<proteinExistence type="predicted"/>
<dbReference type="AlphaFoldDB" id="A0A2P2Q1V9"/>
<sequence length="36" mass="4278">MVFLCSNDSFWMEESNPKVFAIFPDLIDLNCVYIIY</sequence>